<evidence type="ECO:0000313" key="3">
    <source>
        <dbReference type="Proteomes" id="UP000279259"/>
    </source>
</evidence>
<dbReference type="EMBL" id="RSCD01000009">
    <property type="protein sequence ID" value="RSH90988.1"/>
    <property type="molecule type" value="Genomic_DNA"/>
</dbReference>
<proteinExistence type="predicted"/>
<accession>A0A427YIS5</accession>
<name>A0A427YIS5_9TREE</name>
<gene>
    <name evidence="2" type="ORF">EHS25_010164</name>
</gene>
<comment type="caution">
    <text evidence="2">The sequence shown here is derived from an EMBL/GenBank/DDBJ whole genome shotgun (WGS) entry which is preliminary data.</text>
</comment>
<keyword evidence="3" id="KW-1185">Reference proteome</keyword>
<sequence length="562" mass="62799">MKVPQLSLALGALVVLPALGNARPSPSPTLGRRWAAPSPALSLSKYDQEVFDVAMTINDWAWEPSTGWIESDDDNGHTSSRFTAWYVPGLLYRNGEGDVDKAIWAIKNLIGLQFTNPADNGTAWYWDYKEASDIPSPNADTYPAEIYGSYDPNWSYFIGLQFVQIIEEFESLLPSSLIDAMVDSTYKAARNLMTRVGYDGDNLVTAYSNPTIGRAIVVEWVGNRIGDTNLTMAGEQYAKDIYDLFTADGYNTLGEYNVPTYYGEDVLGLCQWIRHAPANSSLPTYGKYILTKLWEDIAEHYNYDLKNMVGPYDRVYHRNMLIDDNIISIFFWMLLGRDVSPVAPIGTDSAIYDLRQGASFALVGQTLRDTLNQTILDSLVTPVGDVDRLFTRGIRVSLDNDTTRVNTAWVNENVMAGGQQVAELYNRGSQFTPMILHWKSGNTTMPSRPYVSFFQLYATASTINATVTPWHIEVSYPNTTQAGTDVFEYLIGDIPAPYWAAGQTNLPCLDVSISSEGLNGTVELGKYGDFTIQSNNLWMVSYYVNTTYEGTPRMSFEVKYTC</sequence>
<evidence type="ECO:0000313" key="2">
    <source>
        <dbReference type="EMBL" id="RSH90988.1"/>
    </source>
</evidence>
<reference evidence="2 3" key="1">
    <citation type="submission" date="2018-11" db="EMBL/GenBank/DDBJ databases">
        <title>Genome sequence of Saitozyma podzolica DSM 27192.</title>
        <authorList>
            <person name="Aliyu H."/>
            <person name="Gorte O."/>
            <person name="Ochsenreither K."/>
        </authorList>
    </citation>
    <scope>NUCLEOTIDE SEQUENCE [LARGE SCALE GENOMIC DNA]</scope>
    <source>
        <strain evidence="2 3">DSM 27192</strain>
    </source>
</reference>
<protein>
    <recommendedName>
        <fullName evidence="4">Linalool dehydratase/isomerase domain-containing protein</fullName>
    </recommendedName>
</protein>
<dbReference type="AlphaFoldDB" id="A0A427YIS5"/>
<dbReference type="PANTHER" id="PTHR40616">
    <property type="entry name" value="LINALOOL DEHYDRATASE_ISOMERASE DOMAIN-CONTAINING PROTEIN"/>
    <property type="match status" value="1"/>
</dbReference>
<keyword evidence="1" id="KW-0732">Signal</keyword>
<evidence type="ECO:0000256" key="1">
    <source>
        <dbReference type="SAM" id="SignalP"/>
    </source>
</evidence>
<feature type="chain" id="PRO_5019332296" description="Linalool dehydratase/isomerase domain-containing protein" evidence="1">
    <location>
        <begin position="23"/>
        <end position="562"/>
    </location>
</feature>
<dbReference type="OrthoDB" id="2580323at2759"/>
<organism evidence="2 3">
    <name type="scientific">Saitozyma podzolica</name>
    <dbReference type="NCBI Taxonomy" id="1890683"/>
    <lineage>
        <taxon>Eukaryota</taxon>
        <taxon>Fungi</taxon>
        <taxon>Dikarya</taxon>
        <taxon>Basidiomycota</taxon>
        <taxon>Agaricomycotina</taxon>
        <taxon>Tremellomycetes</taxon>
        <taxon>Tremellales</taxon>
        <taxon>Trimorphomycetaceae</taxon>
        <taxon>Saitozyma</taxon>
    </lineage>
</organism>
<evidence type="ECO:0008006" key="4">
    <source>
        <dbReference type="Google" id="ProtNLM"/>
    </source>
</evidence>
<dbReference type="PANTHER" id="PTHR40616:SF1">
    <property type="entry name" value="LINALOOL DEHYDRATASE_ISOMERASE DOMAIN-CONTAINING PROTEIN"/>
    <property type="match status" value="1"/>
</dbReference>
<dbReference type="Proteomes" id="UP000279259">
    <property type="component" value="Unassembled WGS sequence"/>
</dbReference>
<feature type="signal peptide" evidence="1">
    <location>
        <begin position="1"/>
        <end position="22"/>
    </location>
</feature>